<dbReference type="AlphaFoldDB" id="A0A433TBK5"/>
<dbReference type="EMBL" id="RQTK01000481">
    <property type="protein sequence ID" value="RUS78926.1"/>
    <property type="molecule type" value="Genomic_DNA"/>
</dbReference>
<dbReference type="InterPro" id="IPR002889">
    <property type="entry name" value="WSC_carb-bd"/>
</dbReference>
<keyword evidence="3" id="KW-1185">Reference proteome</keyword>
<protein>
    <recommendedName>
        <fullName evidence="1">WSC domain-containing protein</fullName>
    </recommendedName>
</protein>
<accession>A0A433TBK5</accession>
<dbReference type="Proteomes" id="UP000271974">
    <property type="component" value="Unassembled WGS sequence"/>
</dbReference>
<evidence type="ECO:0000259" key="1">
    <source>
        <dbReference type="Pfam" id="PF01822"/>
    </source>
</evidence>
<gene>
    <name evidence="2" type="ORF">EGW08_013304</name>
</gene>
<sequence>MALSTVNRTLVAVDCDTVLPYICHHGRAFTAGVDPIAFGPFPDPVASLPSSMTTHQCVELCRGTVSGYAMVKEGNCYCDLSALTFAMEEPAFSQACPGNPLQMCGSNTSHTVYTLTEISIPHHQSCDELLNYGIAAPGIYVINNRQVTC</sequence>
<feature type="non-terminal residue" evidence="2">
    <location>
        <position position="149"/>
    </location>
</feature>
<evidence type="ECO:0000313" key="2">
    <source>
        <dbReference type="EMBL" id="RUS78926.1"/>
    </source>
</evidence>
<evidence type="ECO:0000313" key="3">
    <source>
        <dbReference type="Proteomes" id="UP000271974"/>
    </source>
</evidence>
<name>A0A433TBK5_ELYCH</name>
<reference evidence="2 3" key="1">
    <citation type="submission" date="2019-01" db="EMBL/GenBank/DDBJ databases">
        <title>A draft genome assembly of the solar-powered sea slug Elysia chlorotica.</title>
        <authorList>
            <person name="Cai H."/>
            <person name="Li Q."/>
            <person name="Fang X."/>
            <person name="Li J."/>
            <person name="Curtis N.E."/>
            <person name="Altenburger A."/>
            <person name="Shibata T."/>
            <person name="Feng M."/>
            <person name="Maeda T."/>
            <person name="Schwartz J.A."/>
            <person name="Shigenobu S."/>
            <person name="Lundholm N."/>
            <person name="Nishiyama T."/>
            <person name="Yang H."/>
            <person name="Hasebe M."/>
            <person name="Li S."/>
            <person name="Pierce S.K."/>
            <person name="Wang J."/>
        </authorList>
    </citation>
    <scope>NUCLEOTIDE SEQUENCE [LARGE SCALE GENOMIC DNA]</scope>
    <source>
        <strain evidence="2">EC2010</strain>
        <tissue evidence="2">Whole organism of an adult</tissue>
    </source>
</reference>
<organism evidence="2 3">
    <name type="scientific">Elysia chlorotica</name>
    <name type="common">Eastern emerald elysia</name>
    <name type="synonym">Sea slug</name>
    <dbReference type="NCBI Taxonomy" id="188477"/>
    <lineage>
        <taxon>Eukaryota</taxon>
        <taxon>Metazoa</taxon>
        <taxon>Spiralia</taxon>
        <taxon>Lophotrochozoa</taxon>
        <taxon>Mollusca</taxon>
        <taxon>Gastropoda</taxon>
        <taxon>Heterobranchia</taxon>
        <taxon>Euthyneura</taxon>
        <taxon>Panpulmonata</taxon>
        <taxon>Sacoglossa</taxon>
        <taxon>Placobranchoidea</taxon>
        <taxon>Plakobranchidae</taxon>
        <taxon>Elysia</taxon>
    </lineage>
</organism>
<dbReference type="Pfam" id="PF01822">
    <property type="entry name" value="WSC"/>
    <property type="match status" value="1"/>
</dbReference>
<feature type="domain" description="WSC" evidence="1">
    <location>
        <begin position="49"/>
        <end position="105"/>
    </location>
</feature>
<comment type="caution">
    <text evidence="2">The sequence shown here is derived from an EMBL/GenBank/DDBJ whole genome shotgun (WGS) entry which is preliminary data.</text>
</comment>
<proteinExistence type="predicted"/>